<evidence type="ECO:0000256" key="2">
    <source>
        <dbReference type="PROSITE-ProRule" id="PRU00497"/>
    </source>
</evidence>
<gene>
    <name evidence="4" type="ORF">PVAND_016377</name>
</gene>
<dbReference type="PROSITE" id="PS00233">
    <property type="entry name" value="CHIT_BIND_RR_1"/>
    <property type="match status" value="1"/>
</dbReference>
<dbReference type="PRINTS" id="PR00947">
    <property type="entry name" value="CUTICLE"/>
</dbReference>
<protein>
    <submittedName>
        <fullName evidence="4">Uncharacterized protein</fullName>
    </submittedName>
</protein>
<evidence type="ECO:0000256" key="1">
    <source>
        <dbReference type="ARBA" id="ARBA00022460"/>
    </source>
</evidence>
<dbReference type="PANTHER" id="PTHR10380:SF173">
    <property type="entry name" value="CUTICULAR PROTEIN 47EF, ISOFORM C-RELATED"/>
    <property type="match status" value="1"/>
</dbReference>
<comment type="caution">
    <text evidence="4">The sequence shown here is derived from an EMBL/GenBank/DDBJ whole genome shotgun (WGS) entry which is preliminary data.</text>
</comment>
<feature type="chain" id="PRO_5039894952" evidence="3">
    <location>
        <begin position="16"/>
        <end position="116"/>
    </location>
</feature>
<dbReference type="Proteomes" id="UP001107558">
    <property type="component" value="Chromosome 4"/>
</dbReference>
<keyword evidence="3" id="KW-0732">Signal</keyword>
<dbReference type="PROSITE" id="PS51155">
    <property type="entry name" value="CHIT_BIND_RR_2"/>
    <property type="match status" value="1"/>
</dbReference>
<organism evidence="4 5">
    <name type="scientific">Polypedilum vanderplanki</name>
    <name type="common">Sleeping chironomid midge</name>
    <dbReference type="NCBI Taxonomy" id="319348"/>
    <lineage>
        <taxon>Eukaryota</taxon>
        <taxon>Metazoa</taxon>
        <taxon>Ecdysozoa</taxon>
        <taxon>Arthropoda</taxon>
        <taxon>Hexapoda</taxon>
        <taxon>Insecta</taxon>
        <taxon>Pterygota</taxon>
        <taxon>Neoptera</taxon>
        <taxon>Endopterygota</taxon>
        <taxon>Diptera</taxon>
        <taxon>Nematocera</taxon>
        <taxon>Chironomoidea</taxon>
        <taxon>Chironomidae</taxon>
        <taxon>Chironominae</taxon>
        <taxon>Polypedilum</taxon>
        <taxon>Polypedilum</taxon>
    </lineage>
</organism>
<keyword evidence="1 2" id="KW-0193">Cuticle</keyword>
<dbReference type="InterPro" id="IPR050468">
    <property type="entry name" value="Cuticle_Struct_Prot"/>
</dbReference>
<dbReference type="AlphaFoldDB" id="A0A9J6BF97"/>
<accession>A0A9J6BF97</accession>
<reference evidence="4" key="1">
    <citation type="submission" date="2021-03" db="EMBL/GenBank/DDBJ databases">
        <title>Chromosome level genome of the anhydrobiotic midge Polypedilum vanderplanki.</title>
        <authorList>
            <person name="Yoshida Y."/>
            <person name="Kikawada T."/>
            <person name="Gusev O."/>
        </authorList>
    </citation>
    <scope>NUCLEOTIDE SEQUENCE</scope>
    <source>
        <strain evidence="4">NIAS01</strain>
        <tissue evidence="4">Whole body or cell culture</tissue>
    </source>
</reference>
<evidence type="ECO:0000313" key="4">
    <source>
        <dbReference type="EMBL" id="KAG5668437.1"/>
    </source>
</evidence>
<dbReference type="Pfam" id="PF00379">
    <property type="entry name" value="Chitin_bind_4"/>
    <property type="match status" value="1"/>
</dbReference>
<dbReference type="GO" id="GO:0008010">
    <property type="term" value="F:structural constituent of chitin-based larval cuticle"/>
    <property type="evidence" value="ECO:0007669"/>
    <property type="project" value="TreeGrafter"/>
</dbReference>
<keyword evidence="5" id="KW-1185">Reference proteome</keyword>
<dbReference type="InterPro" id="IPR031311">
    <property type="entry name" value="CHIT_BIND_RR_consensus"/>
</dbReference>
<name>A0A9J6BF97_POLVA</name>
<dbReference type="EMBL" id="JADBJN010000004">
    <property type="protein sequence ID" value="KAG5668437.1"/>
    <property type="molecule type" value="Genomic_DNA"/>
</dbReference>
<dbReference type="PANTHER" id="PTHR10380">
    <property type="entry name" value="CUTICLE PROTEIN"/>
    <property type="match status" value="1"/>
</dbReference>
<evidence type="ECO:0000313" key="5">
    <source>
        <dbReference type="Proteomes" id="UP001107558"/>
    </source>
</evidence>
<dbReference type="InterPro" id="IPR000618">
    <property type="entry name" value="Insect_cuticle"/>
</dbReference>
<dbReference type="OrthoDB" id="7255276at2759"/>
<evidence type="ECO:0000256" key="3">
    <source>
        <dbReference type="SAM" id="SignalP"/>
    </source>
</evidence>
<dbReference type="GO" id="GO:0062129">
    <property type="term" value="C:chitin-based extracellular matrix"/>
    <property type="evidence" value="ECO:0007669"/>
    <property type="project" value="TreeGrafter"/>
</dbReference>
<sequence length="116" mass="12526">MKVAIIFVLIAVVTAAPADKKKSDSGSDPNSIQVLKEYTDIVEGGYKFGFEQSDGQKRDETGEVKTIGSEQGIVMRGSYEFVADDGNTYRVDYVADENGFQPTGAHLVGVESGKQK</sequence>
<feature type="signal peptide" evidence="3">
    <location>
        <begin position="1"/>
        <end position="15"/>
    </location>
</feature>
<proteinExistence type="predicted"/>